<evidence type="ECO:0008006" key="4">
    <source>
        <dbReference type="Google" id="ProtNLM"/>
    </source>
</evidence>
<evidence type="ECO:0000256" key="1">
    <source>
        <dbReference type="SAM" id="MobiDB-lite"/>
    </source>
</evidence>
<accession>A0AB34IN93</accession>
<feature type="region of interest" description="Disordered" evidence="1">
    <location>
        <begin position="1"/>
        <end position="30"/>
    </location>
</feature>
<evidence type="ECO:0000313" key="2">
    <source>
        <dbReference type="EMBL" id="KAL1503667.1"/>
    </source>
</evidence>
<dbReference type="AlphaFoldDB" id="A0AB34IN93"/>
<proteinExistence type="predicted"/>
<organism evidence="2 3">
    <name type="scientific">Prymnesium parvum</name>
    <name type="common">Toxic golden alga</name>
    <dbReference type="NCBI Taxonomy" id="97485"/>
    <lineage>
        <taxon>Eukaryota</taxon>
        <taxon>Haptista</taxon>
        <taxon>Haptophyta</taxon>
        <taxon>Prymnesiophyceae</taxon>
        <taxon>Prymnesiales</taxon>
        <taxon>Prymnesiaceae</taxon>
        <taxon>Prymnesium</taxon>
    </lineage>
</organism>
<dbReference type="EMBL" id="JBGBPQ010000021">
    <property type="protein sequence ID" value="KAL1503667.1"/>
    <property type="molecule type" value="Genomic_DNA"/>
</dbReference>
<reference evidence="2 3" key="1">
    <citation type="journal article" date="2024" name="Science">
        <title>Giant polyketide synthase enzymes in the biosynthesis of giant marine polyether toxins.</title>
        <authorList>
            <person name="Fallon T.R."/>
            <person name="Shende V.V."/>
            <person name="Wierzbicki I.H."/>
            <person name="Pendleton A.L."/>
            <person name="Watervoot N.F."/>
            <person name="Auber R.P."/>
            <person name="Gonzalez D.J."/>
            <person name="Wisecaver J.H."/>
            <person name="Moore B.S."/>
        </authorList>
    </citation>
    <scope>NUCLEOTIDE SEQUENCE [LARGE SCALE GENOMIC DNA]</scope>
    <source>
        <strain evidence="2 3">12B1</strain>
    </source>
</reference>
<protein>
    <recommendedName>
        <fullName evidence="4">C3H1-type domain-containing protein</fullName>
    </recommendedName>
</protein>
<keyword evidence="3" id="KW-1185">Reference proteome</keyword>
<dbReference type="Proteomes" id="UP001515480">
    <property type="component" value="Unassembled WGS sequence"/>
</dbReference>
<evidence type="ECO:0000313" key="3">
    <source>
        <dbReference type="Proteomes" id="UP001515480"/>
    </source>
</evidence>
<gene>
    <name evidence="2" type="ORF">AB1Y20_012140</name>
</gene>
<name>A0AB34IN93_PRYPA</name>
<comment type="caution">
    <text evidence="2">The sequence shown here is derived from an EMBL/GenBank/DDBJ whole genome shotgun (WGS) entry which is preliminary data.</text>
</comment>
<feature type="region of interest" description="Disordered" evidence="1">
    <location>
        <begin position="325"/>
        <end position="390"/>
    </location>
</feature>
<feature type="compositionally biased region" description="Low complexity" evidence="1">
    <location>
        <begin position="14"/>
        <end position="24"/>
    </location>
</feature>
<sequence>MPVAFASDVVGAVPTSSPSSSTPDFPEEDPTKEALDKWIDAWDAYAATNGYAPMLQGRDPPSVIQFTERDLSHIPALPPDAGASAIAAREALRAQVIHDNAIKRAQRLDTLCDHRHRFALLLIVHLRPRAGLRLQRLLASHIVSGTVGGNDALYDGIAMYQELRALRTVRMTKPQRDAVRRALADLEASPLTDGCSVQAFSSRVNVFTRDINPFLDRPYAGSSLSEFIVEQMPPGLLQAGLALMRELTRAGTFANADEVIRECKTLVAAHEAPAARATSAPAPLAVVTAKEMKRLLAADDAAALQSAVGGRPLAPEALAVLAGKKSSSAAKKPGGGSATGPRTTSDRTGRLPDGGRCADGTCQFRHDGPCFRHPKTTTVPSRVFENKEST</sequence>